<evidence type="ECO:0000259" key="2">
    <source>
        <dbReference type="Pfam" id="PF16344"/>
    </source>
</evidence>
<dbReference type="PIRSF" id="PIRSF018266">
    <property type="entry name" value="FecR"/>
    <property type="match status" value="1"/>
</dbReference>
<gene>
    <name evidence="3" type="ORF">GBK04_12725</name>
</gene>
<dbReference type="InterPro" id="IPR006860">
    <property type="entry name" value="FecR"/>
</dbReference>
<reference evidence="3 4" key="1">
    <citation type="submission" date="2019-10" db="EMBL/GenBank/DDBJ databases">
        <title>Draft Genome Sequence of Cytophagaceae sp. SJW1-29.</title>
        <authorList>
            <person name="Choi A."/>
        </authorList>
    </citation>
    <scope>NUCLEOTIDE SEQUENCE [LARGE SCALE GENOMIC DNA]</scope>
    <source>
        <strain evidence="3 4">SJW1-29</strain>
    </source>
</reference>
<evidence type="ECO:0000259" key="1">
    <source>
        <dbReference type="Pfam" id="PF04773"/>
    </source>
</evidence>
<dbReference type="AlphaFoldDB" id="A0A7C9BCK7"/>
<proteinExistence type="predicted"/>
<evidence type="ECO:0000313" key="4">
    <source>
        <dbReference type="Proteomes" id="UP000479293"/>
    </source>
</evidence>
<dbReference type="InterPro" id="IPR012373">
    <property type="entry name" value="Ferrdict_sens_TM"/>
</dbReference>
<dbReference type="Gene3D" id="2.60.120.1440">
    <property type="match status" value="1"/>
</dbReference>
<feature type="domain" description="FecR protein" evidence="1">
    <location>
        <begin position="131"/>
        <end position="218"/>
    </location>
</feature>
<dbReference type="InterPro" id="IPR032508">
    <property type="entry name" value="FecR_C"/>
</dbReference>
<feature type="domain" description="Protein FecR C-terminal" evidence="2">
    <location>
        <begin position="267"/>
        <end position="334"/>
    </location>
</feature>
<keyword evidence="4" id="KW-1185">Reference proteome</keyword>
<sequence>MKPDPIDPNLLEKYLQGTCTESEKALVETWYAGLEKKQNRPEFVSDREKENLLRETFQHISDQLDREEEFLPARRFPWRWVSGIAASLLLLCGFLYLQIDLEIRSEKSVGVAISAAEIVSPIEFINQEPRIVQHILPDGSTVWLRPHARITYPQAFEEKNRTVLFTGEGFFDIQKDRNRPFFIHSGEMTVRVLGTSFNVKATADQKLFEIAVVTGRVEVTAPDREAKTQQLILTPNQQALFETETKRLFAKARQEVLKNEIYQSSTFHFQETPVSEVIRQLESRFSVQINLSDPAIARCRLNADFENQPFPAIVEMLCRSLESTYTIQNNTITIAGEPCN</sequence>
<accession>A0A7C9BCK7</accession>
<evidence type="ECO:0000313" key="3">
    <source>
        <dbReference type="EMBL" id="MPR34196.1"/>
    </source>
</evidence>
<organism evidence="3 4">
    <name type="scientific">Salmonirosea aquatica</name>
    <dbReference type="NCBI Taxonomy" id="2654236"/>
    <lineage>
        <taxon>Bacteria</taxon>
        <taxon>Pseudomonadati</taxon>
        <taxon>Bacteroidota</taxon>
        <taxon>Cytophagia</taxon>
        <taxon>Cytophagales</taxon>
        <taxon>Spirosomataceae</taxon>
        <taxon>Salmonirosea</taxon>
    </lineage>
</organism>
<dbReference type="EMBL" id="WHLY01000002">
    <property type="protein sequence ID" value="MPR34196.1"/>
    <property type="molecule type" value="Genomic_DNA"/>
</dbReference>
<dbReference type="Gene3D" id="3.55.50.30">
    <property type="match status" value="1"/>
</dbReference>
<dbReference type="PANTHER" id="PTHR30273">
    <property type="entry name" value="PERIPLASMIC SIGNAL SENSOR AND SIGMA FACTOR ACTIVATOR FECR-RELATED"/>
    <property type="match status" value="1"/>
</dbReference>
<dbReference type="Pfam" id="PF16344">
    <property type="entry name" value="FecR_C"/>
    <property type="match status" value="1"/>
</dbReference>
<dbReference type="GO" id="GO:0016989">
    <property type="term" value="F:sigma factor antagonist activity"/>
    <property type="evidence" value="ECO:0007669"/>
    <property type="project" value="TreeGrafter"/>
</dbReference>
<dbReference type="Proteomes" id="UP000479293">
    <property type="component" value="Unassembled WGS sequence"/>
</dbReference>
<dbReference type="RefSeq" id="WP_152760197.1">
    <property type="nucleotide sequence ID" value="NZ_WHLY01000002.1"/>
</dbReference>
<dbReference type="Pfam" id="PF04773">
    <property type="entry name" value="FecR"/>
    <property type="match status" value="1"/>
</dbReference>
<protein>
    <submittedName>
        <fullName evidence="3">DUF4974 domain-containing protein</fullName>
    </submittedName>
</protein>
<name>A0A7C9BCK7_9BACT</name>
<dbReference type="PANTHER" id="PTHR30273:SF2">
    <property type="entry name" value="PROTEIN FECR"/>
    <property type="match status" value="1"/>
</dbReference>
<comment type="caution">
    <text evidence="3">The sequence shown here is derived from an EMBL/GenBank/DDBJ whole genome shotgun (WGS) entry which is preliminary data.</text>
</comment>